<dbReference type="CDD" id="cd06587">
    <property type="entry name" value="VOC"/>
    <property type="match status" value="1"/>
</dbReference>
<dbReference type="InterPro" id="IPR029068">
    <property type="entry name" value="Glyas_Bleomycin-R_OHBP_Dase"/>
</dbReference>
<dbReference type="SUPFAM" id="SSF54593">
    <property type="entry name" value="Glyoxalase/Bleomycin resistance protein/Dihydroxybiphenyl dioxygenase"/>
    <property type="match status" value="1"/>
</dbReference>
<accession>A0ABT2KX44</accession>
<evidence type="ECO:0000313" key="2">
    <source>
        <dbReference type="EMBL" id="MCT4795021.1"/>
    </source>
</evidence>
<proteinExistence type="predicted"/>
<comment type="caution">
    <text evidence="2">The sequence shown here is derived from an EMBL/GenBank/DDBJ whole genome shotgun (WGS) entry which is preliminary data.</text>
</comment>
<gene>
    <name evidence="2" type="ORF">NQG31_05660</name>
</gene>
<dbReference type="Pfam" id="PF00903">
    <property type="entry name" value="Glyoxalase"/>
    <property type="match status" value="1"/>
</dbReference>
<name>A0ABT2KX44_9BACL</name>
<dbReference type="InterPro" id="IPR037523">
    <property type="entry name" value="VOC_core"/>
</dbReference>
<dbReference type="Proteomes" id="UP001206821">
    <property type="component" value="Unassembled WGS sequence"/>
</dbReference>
<dbReference type="InterPro" id="IPR004360">
    <property type="entry name" value="Glyas_Fos-R_dOase_dom"/>
</dbReference>
<sequence>MNLIQQIRQIYVPVHDLDRAVRFYRDTLQLPLLFQTGNLAFLECSGVRLILSRPENEDFAKASSVLYLQVNHLTEAYEQLLAKDVQFIDEPHLVAKMENLETWMAFFKDSEGNTHALISEIHTK</sequence>
<dbReference type="EMBL" id="JANIEK010000016">
    <property type="protein sequence ID" value="MCT4795021.1"/>
    <property type="molecule type" value="Genomic_DNA"/>
</dbReference>
<keyword evidence="3" id="KW-1185">Reference proteome</keyword>
<evidence type="ECO:0000313" key="3">
    <source>
        <dbReference type="Proteomes" id="UP001206821"/>
    </source>
</evidence>
<dbReference type="RefSeq" id="WP_034817018.1">
    <property type="nucleotide sequence ID" value="NZ_JANIEK010000016.1"/>
</dbReference>
<reference evidence="2 3" key="1">
    <citation type="submission" date="2022-07" db="EMBL/GenBank/DDBJ databases">
        <title>Genomic and pangenome structural analysis of the polyextremophile Exiguobacterium.</title>
        <authorList>
            <person name="Shen L."/>
        </authorList>
    </citation>
    <scope>NUCLEOTIDE SEQUENCE [LARGE SCALE GENOMIC DNA]</scope>
    <source>
        <strain evidence="2 3">12_1</strain>
    </source>
</reference>
<evidence type="ECO:0000259" key="1">
    <source>
        <dbReference type="PROSITE" id="PS51819"/>
    </source>
</evidence>
<dbReference type="Gene3D" id="3.10.180.10">
    <property type="entry name" value="2,3-Dihydroxybiphenyl 1,2-Dioxygenase, domain 1"/>
    <property type="match status" value="1"/>
</dbReference>
<protein>
    <submittedName>
        <fullName evidence="2">VOC family protein</fullName>
    </submittedName>
</protein>
<dbReference type="PROSITE" id="PS51819">
    <property type="entry name" value="VOC"/>
    <property type="match status" value="1"/>
</dbReference>
<feature type="domain" description="VOC" evidence="1">
    <location>
        <begin position="6"/>
        <end position="120"/>
    </location>
</feature>
<organism evidence="2 3">
    <name type="scientific">Exiguobacterium alkaliphilum</name>
    <dbReference type="NCBI Taxonomy" id="1428684"/>
    <lineage>
        <taxon>Bacteria</taxon>
        <taxon>Bacillati</taxon>
        <taxon>Bacillota</taxon>
        <taxon>Bacilli</taxon>
        <taxon>Bacillales</taxon>
        <taxon>Bacillales Family XII. Incertae Sedis</taxon>
        <taxon>Exiguobacterium</taxon>
    </lineage>
</organism>